<dbReference type="Pfam" id="PF08429">
    <property type="entry name" value="PLU-1"/>
    <property type="match status" value="1"/>
</dbReference>
<protein>
    <recommendedName>
        <fullName evidence="4">[histone H3]-trimethyl-L-lysine(4) demethylase</fullName>
        <ecNumber evidence="4">1.14.11.67</ecNumber>
    </recommendedName>
</protein>
<dbReference type="PROSITE" id="PS51184">
    <property type="entry name" value="JMJC"/>
    <property type="match status" value="1"/>
</dbReference>
<dbReference type="FunFam" id="2.60.120.650:FF:000035">
    <property type="entry name" value="PHD transcription factor Rum1"/>
    <property type="match status" value="1"/>
</dbReference>
<dbReference type="GO" id="GO:0000785">
    <property type="term" value="C:chromatin"/>
    <property type="evidence" value="ECO:0007669"/>
    <property type="project" value="TreeGrafter"/>
</dbReference>
<dbReference type="GO" id="GO:0034647">
    <property type="term" value="F:histone H3K4me/H3K4me2/H3K4me3 demethylase activity"/>
    <property type="evidence" value="ECO:0007669"/>
    <property type="project" value="UniProtKB-EC"/>
</dbReference>
<feature type="compositionally biased region" description="Pro residues" evidence="14">
    <location>
        <begin position="1749"/>
        <end position="1765"/>
    </location>
</feature>
<dbReference type="EMBL" id="MU151094">
    <property type="protein sequence ID" value="KAF9450964.1"/>
    <property type="molecule type" value="Genomic_DNA"/>
</dbReference>
<dbReference type="InterPro" id="IPR019787">
    <property type="entry name" value="Znf_PHD-finger"/>
</dbReference>
<dbReference type="InterPro" id="IPR003349">
    <property type="entry name" value="JmjN"/>
</dbReference>
<dbReference type="Gene3D" id="2.60.120.650">
    <property type="entry name" value="Cupin"/>
    <property type="match status" value="1"/>
</dbReference>
<comment type="subcellular location">
    <subcellularLocation>
        <location evidence="2">Nucleus</location>
    </subcellularLocation>
</comment>
<comment type="cofactor">
    <cofactor evidence="1">
        <name>Fe(2+)</name>
        <dbReference type="ChEBI" id="CHEBI:29033"/>
    </cofactor>
</comment>
<dbReference type="Gene3D" id="1.10.150.60">
    <property type="entry name" value="ARID DNA-binding domain"/>
    <property type="match status" value="1"/>
</dbReference>
<dbReference type="SMART" id="SM00249">
    <property type="entry name" value="PHD"/>
    <property type="match status" value="3"/>
</dbReference>
<keyword evidence="8" id="KW-0862">Zinc</keyword>
<dbReference type="InterPro" id="IPR001965">
    <property type="entry name" value="Znf_PHD"/>
</dbReference>
<reference evidence="19" key="1">
    <citation type="submission" date="2020-11" db="EMBL/GenBank/DDBJ databases">
        <authorList>
            <consortium name="DOE Joint Genome Institute"/>
            <person name="Ahrendt S."/>
            <person name="Riley R."/>
            <person name="Andreopoulos W."/>
            <person name="Labutti K."/>
            <person name="Pangilinan J."/>
            <person name="Ruiz-Duenas F.J."/>
            <person name="Barrasa J.M."/>
            <person name="Sanchez-Garcia M."/>
            <person name="Camarero S."/>
            <person name="Miyauchi S."/>
            <person name="Serrano A."/>
            <person name="Linde D."/>
            <person name="Babiker R."/>
            <person name="Drula E."/>
            <person name="Ayuso-Fernandez I."/>
            <person name="Pacheco R."/>
            <person name="Padilla G."/>
            <person name="Ferreira P."/>
            <person name="Barriuso J."/>
            <person name="Kellner H."/>
            <person name="Castanera R."/>
            <person name="Alfaro M."/>
            <person name="Ramirez L."/>
            <person name="Pisabarro A.G."/>
            <person name="Kuo A."/>
            <person name="Tritt A."/>
            <person name="Lipzen A."/>
            <person name="He G."/>
            <person name="Yan M."/>
            <person name="Ng V."/>
            <person name="Cullen D."/>
            <person name="Martin F."/>
            <person name="Rosso M.-N."/>
            <person name="Henrissat B."/>
            <person name="Hibbett D."/>
            <person name="Martinez A.T."/>
            <person name="Grigoriev I.V."/>
        </authorList>
    </citation>
    <scope>NUCLEOTIDE SEQUENCE</scope>
    <source>
        <strain evidence="19">MF-IS2</strain>
    </source>
</reference>
<feature type="region of interest" description="Disordered" evidence="14">
    <location>
        <begin position="59"/>
        <end position="160"/>
    </location>
</feature>
<dbReference type="OrthoDB" id="1678912at2759"/>
<evidence type="ECO:0000313" key="19">
    <source>
        <dbReference type="EMBL" id="KAF9450964.1"/>
    </source>
</evidence>
<feature type="region of interest" description="Disordered" evidence="14">
    <location>
        <begin position="936"/>
        <end position="962"/>
    </location>
</feature>
<dbReference type="Gene3D" id="3.30.40.10">
    <property type="entry name" value="Zinc/RING finger domain, C3HC4 (zinc finger)"/>
    <property type="match status" value="2"/>
</dbReference>
<dbReference type="Pfam" id="PF00628">
    <property type="entry name" value="PHD"/>
    <property type="match status" value="1"/>
</dbReference>
<dbReference type="InterPro" id="IPR003347">
    <property type="entry name" value="JmjC_dom"/>
</dbReference>
<feature type="compositionally biased region" description="Low complexity" evidence="14">
    <location>
        <begin position="1605"/>
        <end position="1624"/>
    </location>
</feature>
<feature type="compositionally biased region" description="Polar residues" evidence="14">
    <location>
        <begin position="35"/>
        <end position="47"/>
    </location>
</feature>
<evidence type="ECO:0000256" key="9">
    <source>
        <dbReference type="ARBA" id="ARBA00023002"/>
    </source>
</evidence>
<organism evidence="19 20">
    <name type="scientific">Macrolepiota fuliginosa MF-IS2</name>
    <dbReference type="NCBI Taxonomy" id="1400762"/>
    <lineage>
        <taxon>Eukaryota</taxon>
        <taxon>Fungi</taxon>
        <taxon>Dikarya</taxon>
        <taxon>Basidiomycota</taxon>
        <taxon>Agaricomycotina</taxon>
        <taxon>Agaricomycetes</taxon>
        <taxon>Agaricomycetidae</taxon>
        <taxon>Agaricales</taxon>
        <taxon>Agaricineae</taxon>
        <taxon>Agaricaceae</taxon>
        <taxon>Macrolepiota</taxon>
    </lineage>
</organism>
<dbReference type="PANTHER" id="PTHR10694">
    <property type="entry name" value="LYSINE-SPECIFIC DEMETHYLASE"/>
    <property type="match status" value="1"/>
</dbReference>
<feature type="region of interest" description="Disordered" evidence="14">
    <location>
        <begin position="1600"/>
        <end position="1823"/>
    </location>
</feature>
<dbReference type="PROSITE" id="PS51011">
    <property type="entry name" value="ARID"/>
    <property type="match status" value="1"/>
</dbReference>
<feature type="compositionally biased region" description="Polar residues" evidence="14">
    <location>
        <begin position="1800"/>
        <end position="1817"/>
    </location>
</feature>
<dbReference type="SMART" id="SM00558">
    <property type="entry name" value="JmjC"/>
    <property type="match status" value="1"/>
</dbReference>
<comment type="catalytic activity">
    <reaction evidence="12">
        <text>N(6),N(6),N(6)-trimethyl-L-lysyl(4)-[histone H3] + 3 2-oxoglutarate + 3 O2 = L-lysyl(4)-[histone H3] + 3 formaldehyde + 3 succinate + 3 CO2</text>
        <dbReference type="Rhea" id="RHEA:60208"/>
        <dbReference type="Rhea" id="RHEA-COMP:15537"/>
        <dbReference type="Rhea" id="RHEA-COMP:15547"/>
        <dbReference type="ChEBI" id="CHEBI:15379"/>
        <dbReference type="ChEBI" id="CHEBI:16526"/>
        <dbReference type="ChEBI" id="CHEBI:16810"/>
        <dbReference type="ChEBI" id="CHEBI:16842"/>
        <dbReference type="ChEBI" id="CHEBI:29969"/>
        <dbReference type="ChEBI" id="CHEBI:30031"/>
        <dbReference type="ChEBI" id="CHEBI:61961"/>
        <dbReference type="EC" id="1.14.11.67"/>
    </reaction>
</comment>
<evidence type="ECO:0000256" key="5">
    <source>
        <dbReference type="ARBA" id="ARBA00022723"/>
    </source>
</evidence>
<feature type="region of interest" description="Disordered" evidence="14">
    <location>
        <begin position="1"/>
        <end position="47"/>
    </location>
</feature>
<evidence type="ECO:0000256" key="8">
    <source>
        <dbReference type="ARBA" id="ARBA00022833"/>
    </source>
</evidence>
<sequence>MQGSASATSPRGTPSRRGRSPRFSSDSSSHASSSHLGNNYPTDSPSVFASSLDIRVEGAVPIKDDSGETEVKAPQPTISSDPEKRAPRKSKTDALAALNNQARASSVAPDGDEAGASITTKYRNSPPIPVSPVLDLSSVKTTTPRHEGRKPPAPRPFGLTDCPEYYPTQEQFKDPMEYIKSIAEEAKKYGICKIVPPADWKMPFVTKTEAFRFKTRLQRLNSIEASSRAKLNFLEQLYQYHQQQGNPRISVPTINHKPLDLWLLRKEVNKLGGYEAVTANRKWSDLGRILGYRGIPGLSTQIKNSYARVILPYEQFCEKTKVSPTMSPAAARDTTVKVEGDASVPSSPLTATSSPLSEPPDESENKDASKAPGRPRRSTRMGSTDQSIPNKKPGSLSQPVVPPPVFYDKRENTKGTSEQSCEICHKANRGDKMLLCDECDCGFHMDCLDPPITAIPADNWFCYNCLSTSGGDFGFDEGEEHSLASFQARDLEFRRMWFEKHFSDPAKRKDLPDYMCNEIAGVKYSEYDVEEEFWRLVQSQQETVEIEYGADVHSTTHGSAMPTLETHPLDPYSQHPWNLNNIPILSESLLRYIKSEISGMTVPWTYVGMIFSTFCWHNEDHYTYSINYMHWGETKTWYGIPGEDAEMFEAAIKGEAPDLFQAQPDLLFQLVTLMNPRRLTEAGVRVYACNQRAGEFVITFPKAYHAGFNHGLNFNEAVNFALPDWLPFGLACVKRYREHRKLPVFSHDELLLTIAQHSTGIKTAIWLHDSIKEMAEREFSERKNARARGLSEFLSEEDRPEDQYQCTICKAFCYLSHVMCRCDTKVVCVDHVDLLCDKPHQPGHLSLRKRIDDDELAKLLDKVVQNAGIPNQWDTKFKRILTESARPQLRQLRAVLAEGDRINYSLSAMPNLRKCVTRANDWVDFANSFLIRKQSRKRSRKSRARNDSVVNSDDPGDRPDRSLDELYSHLQEVKDLGFDCPEIVNLQTLAQQVESVKEKAADLLRRKITDDEEQDTYLSDCKRLLLDGSSLNVILEELNEVEKIVERDVLVKELSDKLDDQDVVLTLQEVRKLLHRARACGLPADNTYLQLLETRETEGGRWEQRAQDLCKKAVKTIAELEEFADLDSTIPIDPKTQDSILLHLAKAKDYEKQAHSWVHPEAGAVKPRLADVIRLVTRAENGYSIGAITSLKGTAEIASEFESKCERVLRNQVELVGENFIDTISQWCDYAKEHLTIFSLPFFDKVQAQLEKHYTWAKELPWYCNQHGTVHGLKVLNDVIECTKPEEDLPPNDEFLTCICNNAVNPPPHGGSSDAVQCDHCGARFHGDCAKNGGSCPFCDHHHWNGAIPKERSWHFCFLPALLARAPEITRNYAKEYKELEIIVHRVDRLSASIGHFLAFTSQPANQRPEYISHVRHYMRKLYKIQFAVSPNPDVSFGLDLAGLHRILAGRPLTNGGSISSGGSSKRVRRPKFTFILDVDLDWNDATRCFCRGQSHFLLNSPAITCGHCKRRYHTDCVFYPPSSSPQTYLCPLCCLRKNRSYAYSDIRVRLTDSAPESDVYVNIQEIITTHSKEMLLIKMPTPTKPTLFVHLVEFHPGTSDDTLSSNGSHSRSYSHVSSSHSQSRGTPPLPSNGNGSSHSISMRGPPANFYTPQTSHIQPPPPPWSSNNWSRWGTVSTPAQPPSTRPRAPPDASRSLAQPLSQSHVSRKRKHEDIILQPPIEDQSRASTSSLPPHKRRALPSSGSVTPVSPPSRSLPPVSPPPHPNQSLSPSLRKLMADPTPDMPSSSPRAPYSIPPIRQNGNDSRSPTLPSVTSLMSGMPSK</sequence>
<dbReference type="PANTHER" id="PTHR10694:SF33">
    <property type="entry name" value="LYSINE-SPECIFIC DEMETHYLASE 5"/>
    <property type="match status" value="1"/>
</dbReference>
<keyword evidence="20" id="KW-1185">Reference proteome</keyword>
<dbReference type="GO" id="GO:0003677">
    <property type="term" value="F:DNA binding"/>
    <property type="evidence" value="ECO:0007669"/>
    <property type="project" value="InterPro"/>
</dbReference>
<feature type="compositionally biased region" description="Basic and acidic residues" evidence="14">
    <location>
        <begin position="62"/>
        <end position="71"/>
    </location>
</feature>
<evidence type="ECO:0000259" key="17">
    <source>
        <dbReference type="PROSITE" id="PS51183"/>
    </source>
</evidence>
<evidence type="ECO:0000256" key="10">
    <source>
        <dbReference type="ARBA" id="ARBA00023004"/>
    </source>
</evidence>
<keyword evidence="10" id="KW-0408">Iron</keyword>
<comment type="similarity">
    <text evidence="3">Belongs to the JARID1 histone demethylase family.</text>
</comment>
<dbReference type="InterPro" id="IPR036431">
    <property type="entry name" value="ARID_dom_sf"/>
</dbReference>
<dbReference type="SMART" id="SM01014">
    <property type="entry name" value="ARID"/>
    <property type="match status" value="1"/>
</dbReference>
<name>A0A9P5XHC5_9AGAR</name>
<dbReference type="InterPro" id="IPR013083">
    <property type="entry name" value="Znf_RING/FYVE/PHD"/>
</dbReference>
<dbReference type="EC" id="1.14.11.67" evidence="4"/>
<evidence type="ECO:0000256" key="1">
    <source>
        <dbReference type="ARBA" id="ARBA00001954"/>
    </source>
</evidence>
<dbReference type="GO" id="GO:0005634">
    <property type="term" value="C:nucleus"/>
    <property type="evidence" value="ECO:0007669"/>
    <property type="project" value="UniProtKB-SubCell"/>
</dbReference>
<dbReference type="SUPFAM" id="SSF57903">
    <property type="entry name" value="FYVE/PHD zinc finger"/>
    <property type="match status" value="2"/>
</dbReference>
<feature type="compositionally biased region" description="Polar residues" evidence="14">
    <location>
        <begin position="1632"/>
        <end position="1641"/>
    </location>
</feature>
<dbReference type="InterPro" id="IPR013637">
    <property type="entry name" value="Lys_sp_deMease-like_dom"/>
</dbReference>
<gene>
    <name evidence="19" type="ORF">P691DRAFT_725076</name>
</gene>
<feature type="domain" description="ARID" evidence="16">
    <location>
        <begin position="227"/>
        <end position="318"/>
    </location>
</feature>
<feature type="region of interest" description="Disordered" evidence="14">
    <location>
        <begin position="321"/>
        <end position="413"/>
    </location>
</feature>
<dbReference type="SMART" id="SM00501">
    <property type="entry name" value="BRIGHT"/>
    <property type="match status" value="1"/>
</dbReference>
<keyword evidence="6" id="KW-0677">Repeat</keyword>
<feature type="domain" description="JmjC" evidence="18">
    <location>
        <begin position="571"/>
        <end position="737"/>
    </location>
</feature>
<evidence type="ECO:0000256" key="14">
    <source>
        <dbReference type="SAM" id="MobiDB-lite"/>
    </source>
</evidence>
<dbReference type="Pfam" id="PF02375">
    <property type="entry name" value="JmjN"/>
    <property type="match status" value="1"/>
</dbReference>
<evidence type="ECO:0000256" key="7">
    <source>
        <dbReference type="ARBA" id="ARBA00022771"/>
    </source>
</evidence>
<dbReference type="PROSITE" id="PS50016">
    <property type="entry name" value="ZF_PHD_2"/>
    <property type="match status" value="1"/>
</dbReference>
<dbReference type="PROSITE" id="PS01359">
    <property type="entry name" value="ZF_PHD_1"/>
    <property type="match status" value="2"/>
</dbReference>
<feature type="compositionally biased region" description="Polar residues" evidence="14">
    <location>
        <begin position="380"/>
        <end position="389"/>
    </location>
</feature>
<feature type="compositionally biased region" description="Polar residues" evidence="14">
    <location>
        <begin position="1696"/>
        <end position="1705"/>
    </location>
</feature>
<dbReference type="CDD" id="cd16100">
    <property type="entry name" value="ARID"/>
    <property type="match status" value="1"/>
</dbReference>
<feature type="compositionally biased region" description="Pro residues" evidence="14">
    <location>
        <begin position="1680"/>
        <end position="1690"/>
    </location>
</feature>
<dbReference type="GO" id="GO:0008270">
    <property type="term" value="F:zinc ion binding"/>
    <property type="evidence" value="ECO:0007669"/>
    <property type="project" value="UniProtKB-KW"/>
</dbReference>
<dbReference type="InterPro" id="IPR001606">
    <property type="entry name" value="ARID_dom"/>
</dbReference>
<keyword evidence="9" id="KW-0560">Oxidoreductase</keyword>
<keyword evidence="5" id="KW-0479">Metal-binding</keyword>
<evidence type="ECO:0000259" key="18">
    <source>
        <dbReference type="PROSITE" id="PS51184"/>
    </source>
</evidence>
<dbReference type="GO" id="GO:0006355">
    <property type="term" value="P:regulation of DNA-templated transcription"/>
    <property type="evidence" value="ECO:0007669"/>
    <property type="project" value="TreeGrafter"/>
</dbReference>
<dbReference type="SUPFAM" id="SSF51197">
    <property type="entry name" value="Clavaminate synthase-like"/>
    <property type="match status" value="1"/>
</dbReference>
<evidence type="ECO:0000256" key="3">
    <source>
        <dbReference type="ARBA" id="ARBA00006801"/>
    </source>
</evidence>
<evidence type="ECO:0000259" key="15">
    <source>
        <dbReference type="PROSITE" id="PS50016"/>
    </source>
</evidence>
<dbReference type="PROSITE" id="PS51183">
    <property type="entry name" value="JMJN"/>
    <property type="match status" value="1"/>
</dbReference>
<dbReference type="InterPro" id="IPR004198">
    <property type="entry name" value="Znf_C5HC2"/>
</dbReference>
<evidence type="ECO:0000313" key="20">
    <source>
        <dbReference type="Proteomes" id="UP000807342"/>
    </source>
</evidence>
<evidence type="ECO:0000256" key="13">
    <source>
        <dbReference type="PROSITE-ProRule" id="PRU00146"/>
    </source>
</evidence>
<dbReference type="InterPro" id="IPR019786">
    <property type="entry name" value="Zinc_finger_PHD-type_CS"/>
</dbReference>
<keyword evidence="7 13" id="KW-0863">Zinc-finger</keyword>
<proteinExistence type="inferred from homology"/>
<dbReference type="Pfam" id="PF01388">
    <property type="entry name" value="ARID"/>
    <property type="match status" value="1"/>
</dbReference>
<dbReference type="FunFam" id="1.10.150.60:FF:000016">
    <property type="entry name" value="Putative Lysine-specific demethylase 5B"/>
    <property type="match status" value="1"/>
</dbReference>
<dbReference type="Pfam" id="PF21323">
    <property type="entry name" value="KDM5_C-hel"/>
    <property type="match status" value="1"/>
</dbReference>
<dbReference type="SUPFAM" id="SSF46774">
    <property type="entry name" value="ARID-like"/>
    <property type="match status" value="1"/>
</dbReference>
<evidence type="ECO:0000256" key="11">
    <source>
        <dbReference type="ARBA" id="ARBA00023242"/>
    </source>
</evidence>
<feature type="compositionally biased region" description="Low complexity" evidence="14">
    <location>
        <begin position="342"/>
        <end position="356"/>
    </location>
</feature>
<evidence type="ECO:0000256" key="2">
    <source>
        <dbReference type="ARBA" id="ARBA00004123"/>
    </source>
</evidence>
<comment type="caution">
    <text evidence="19">The sequence shown here is derived from an EMBL/GenBank/DDBJ whole genome shotgun (WGS) entry which is preliminary data.</text>
</comment>
<feature type="domain" description="JmjN" evidence="17">
    <location>
        <begin position="162"/>
        <end position="203"/>
    </location>
</feature>
<evidence type="ECO:0000256" key="4">
    <source>
        <dbReference type="ARBA" id="ARBA00012902"/>
    </source>
</evidence>
<evidence type="ECO:0000256" key="6">
    <source>
        <dbReference type="ARBA" id="ARBA00022737"/>
    </source>
</evidence>
<dbReference type="SMART" id="SM00545">
    <property type="entry name" value="JmjN"/>
    <property type="match status" value="1"/>
</dbReference>
<accession>A0A9P5XHC5</accession>
<dbReference type="InterPro" id="IPR048615">
    <property type="entry name" value="KDM5_C-hel"/>
</dbReference>
<keyword evidence="11" id="KW-0539">Nucleus</keyword>
<dbReference type="InterPro" id="IPR011011">
    <property type="entry name" value="Znf_FYVE_PHD"/>
</dbReference>
<feature type="domain" description="PHD-type" evidence="15">
    <location>
        <begin position="418"/>
        <end position="468"/>
    </location>
</feature>
<dbReference type="Pfam" id="PF02928">
    <property type="entry name" value="zf-C5HC2"/>
    <property type="match status" value="1"/>
</dbReference>
<dbReference type="Proteomes" id="UP000807342">
    <property type="component" value="Unassembled WGS sequence"/>
</dbReference>
<dbReference type="CDD" id="cd15489">
    <property type="entry name" value="PHD_SF"/>
    <property type="match status" value="1"/>
</dbReference>
<evidence type="ECO:0000256" key="12">
    <source>
        <dbReference type="ARBA" id="ARBA00048734"/>
    </source>
</evidence>
<feature type="compositionally biased region" description="Low complexity" evidence="14">
    <location>
        <begin position="21"/>
        <end position="34"/>
    </location>
</feature>
<evidence type="ECO:0000259" key="16">
    <source>
        <dbReference type="PROSITE" id="PS51011"/>
    </source>
</evidence>
<dbReference type="Pfam" id="PF02373">
    <property type="entry name" value="JmjC"/>
    <property type="match status" value="1"/>
</dbReference>